<protein>
    <submittedName>
        <fullName evidence="1">Restriction endonuclease</fullName>
    </submittedName>
</protein>
<evidence type="ECO:0000313" key="2">
    <source>
        <dbReference type="Proteomes" id="UP000029921"/>
    </source>
</evidence>
<accession>A0A4U8SW43</accession>
<dbReference type="AlphaFoldDB" id="A0A4U8SW43"/>
<reference evidence="1 2" key="1">
    <citation type="journal article" date="2014" name="Genome Announc.">
        <title>Draft genome sequences of eight enterohepatic helicobacter species isolated from both laboratory and wild rodents.</title>
        <authorList>
            <person name="Sheh A."/>
            <person name="Shen Z."/>
            <person name="Fox J.G."/>
        </authorList>
    </citation>
    <scope>NUCLEOTIDE SEQUENCE [LARGE SCALE GENOMIC DNA]</scope>
    <source>
        <strain evidence="1 2">MIT 96-1001</strain>
    </source>
</reference>
<keyword evidence="1" id="KW-0255">Endonuclease</keyword>
<dbReference type="EMBL" id="JRPE02000024">
    <property type="protein sequence ID" value="TLD91111.1"/>
    <property type="molecule type" value="Genomic_DNA"/>
</dbReference>
<evidence type="ECO:0000313" key="1">
    <source>
        <dbReference type="EMBL" id="TLD91111.1"/>
    </source>
</evidence>
<keyword evidence="1" id="KW-0378">Hydrolase</keyword>
<proteinExistence type="predicted"/>
<dbReference type="RefSeq" id="WP_052086483.1">
    <property type="nucleotide sequence ID" value="NZ_JRPE02000024.1"/>
</dbReference>
<dbReference type="GO" id="GO:0004519">
    <property type="term" value="F:endonuclease activity"/>
    <property type="evidence" value="ECO:0007669"/>
    <property type="project" value="UniProtKB-KW"/>
</dbReference>
<sequence length="209" mass="24423">MTSFLDSVVAYLQRNQIKLDTGNQDGRINSIRNEDEVLKHLIKEFPSIKTPNIRCWWDFGLDSKEYELFVNIKISDFNNHAADNISAKLGMGYALTGIKNLPTSWSKFHKILAEELKIGYDYYFLVINKNDTRDSFWTSLKRIDTLVPNGNNLPFQCDWAKNRSFSARSEVEAMKYILSVYVKSWDKKTESYPHNLKEMLLTNRIFDTE</sequence>
<keyword evidence="2" id="KW-1185">Reference proteome</keyword>
<keyword evidence="1" id="KW-0540">Nuclease</keyword>
<name>A0A4U8SW43_9HELI</name>
<gene>
    <name evidence="1" type="ORF">LS74_010205</name>
</gene>
<organism evidence="1 2">
    <name type="scientific">Helicobacter magdeburgensis</name>
    <dbReference type="NCBI Taxonomy" id="471858"/>
    <lineage>
        <taxon>Bacteria</taxon>
        <taxon>Pseudomonadati</taxon>
        <taxon>Campylobacterota</taxon>
        <taxon>Epsilonproteobacteria</taxon>
        <taxon>Campylobacterales</taxon>
        <taxon>Helicobacteraceae</taxon>
        <taxon>Helicobacter</taxon>
    </lineage>
</organism>
<comment type="caution">
    <text evidence="1">The sequence shown here is derived from an EMBL/GenBank/DDBJ whole genome shotgun (WGS) entry which is preliminary data.</text>
</comment>
<dbReference type="Proteomes" id="UP000029921">
    <property type="component" value="Unassembled WGS sequence"/>
</dbReference>